<dbReference type="Gene3D" id="3.40.50.720">
    <property type="entry name" value="NAD(P)-binding Rossmann-like Domain"/>
    <property type="match status" value="2"/>
</dbReference>
<keyword evidence="6 10" id="KW-0560">Oxidoreductase</keyword>
<dbReference type="InterPro" id="IPR028357">
    <property type="entry name" value="UDPglc_DH_bac"/>
</dbReference>
<evidence type="ECO:0000259" key="14">
    <source>
        <dbReference type="SMART" id="SM00984"/>
    </source>
</evidence>
<feature type="binding site" evidence="13">
    <location>
        <position position="314"/>
    </location>
    <ligand>
        <name>NAD(+)</name>
        <dbReference type="ChEBI" id="CHEBI:57540"/>
    </ligand>
</feature>
<feature type="binding site" evidence="13">
    <location>
        <position position="256"/>
    </location>
    <ligand>
        <name>NAD(+)</name>
        <dbReference type="ChEBI" id="CHEBI:57540"/>
    </ligand>
</feature>
<evidence type="ECO:0000256" key="12">
    <source>
        <dbReference type="PIRSR" id="PIRSR500134-2"/>
    </source>
</evidence>
<dbReference type="Pfam" id="PF03720">
    <property type="entry name" value="UDPG_MGDP_dh_C"/>
    <property type="match status" value="1"/>
</dbReference>
<dbReference type="Proteomes" id="UP000675431">
    <property type="component" value="Unassembled WGS sequence"/>
</dbReference>
<feature type="binding site" evidence="12">
    <location>
        <position position="306"/>
    </location>
    <ligand>
        <name>substrate</name>
    </ligand>
</feature>
<dbReference type="InterPro" id="IPR013328">
    <property type="entry name" value="6PGD_dom2"/>
</dbReference>
<feature type="active site" description="Nucleophile" evidence="11">
    <location>
        <position position="253"/>
    </location>
</feature>
<evidence type="ECO:0000256" key="6">
    <source>
        <dbReference type="ARBA" id="ARBA00023002"/>
    </source>
</evidence>
<reference evidence="15 16" key="1">
    <citation type="submission" date="2021-04" db="EMBL/GenBank/DDBJ databases">
        <title>Allobacillus sp. nov. SKP8-2 isolated from shrimp paste.</title>
        <authorList>
            <person name="Tanasupawat S."/>
            <person name="Yiamsombat S."/>
            <person name="Kanchanasin P."/>
            <person name="Kuncharoen N."/>
        </authorList>
    </citation>
    <scope>NUCLEOTIDE SEQUENCE [LARGE SCALE GENOMIC DNA]</scope>
    <source>
        <strain evidence="15 16">SKP8-2</strain>
    </source>
</reference>
<evidence type="ECO:0000256" key="13">
    <source>
        <dbReference type="PIRSR" id="PIRSR500134-3"/>
    </source>
</evidence>
<dbReference type="GO" id="GO:0051287">
    <property type="term" value="F:NAD binding"/>
    <property type="evidence" value="ECO:0007669"/>
    <property type="project" value="InterPro"/>
</dbReference>
<organism evidence="15 16">
    <name type="scientific">Allobacillus saliphilus</name>
    <dbReference type="NCBI Taxonomy" id="2912308"/>
    <lineage>
        <taxon>Bacteria</taxon>
        <taxon>Bacillati</taxon>
        <taxon>Bacillota</taxon>
        <taxon>Bacilli</taxon>
        <taxon>Bacillales</taxon>
        <taxon>Bacillaceae</taxon>
        <taxon>Allobacillus</taxon>
    </lineage>
</organism>
<comment type="catalytic activity">
    <reaction evidence="8 10">
        <text>UDP-alpha-D-glucose + 2 NAD(+) + H2O = UDP-alpha-D-glucuronate + 2 NADH + 3 H(+)</text>
        <dbReference type="Rhea" id="RHEA:23596"/>
        <dbReference type="ChEBI" id="CHEBI:15377"/>
        <dbReference type="ChEBI" id="CHEBI:15378"/>
        <dbReference type="ChEBI" id="CHEBI:57540"/>
        <dbReference type="ChEBI" id="CHEBI:57945"/>
        <dbReference type="ChEBI" id="CHEBI:58052"/>
        <dbReference type="ChEBI" id="CHEBI:58885"/>
        <dbReference type="EC" id="1.1.1.22"/>
    </reaction>
</comment>
<comment type="function">
    <text evidence="9">Catalyzes the formation of UDP-glucuronic acid which is required for capsular hyaluronic acid synthesis.</text>
</comment>
<evidence type="ECO:0000313" key="15">
    <source>
        <dbReference type="EMBL" id="MBR7552557.1"/>
    </source>
</evidence>
<proteinExistence type="inferred from homology"/>
<dbReference type="Gene3D" id="1.10.1040.10">
    <property type="entry name" value="N-(1-d-carboxylethyl)-l-norvaline Dehydrogenase, domain 2"/>
    <property type="match status" value="1"/>
</dbReference>
<name>A0A941CRI3_9BACI</name>
<feature type="binding site" evidence="13">
    <location>
        <position position="34"/>
    </location>
    <ligand>
        <name>NAD(+)</name>
        <dbReference type="ChEBI" id="CHEBI:57540"/>
    </ligand>
</feature>
<dbReference type="PANTHER" id="PTHR43750:SF2">
    <property type="entry name" value="UDP-GLUCOSE 6-DEHYDROGENASE"/>
    <property type="match status" value="1"/>
</dbReference>
<dbReference type="GO" id="GO:0003979">
    <property type="term" value="F:UDP-glucose 6-dehydrogenase activity"/>
    <property type="evidence" value="ECO:0007669"/>
    <property type="project" value="UniProtKB-EC"/>
</dbReference>
<gene>
    <name evidence="15" type="ORF">KC820_00180</name>
</gene>
<dbReference type="RefSeq" id="WP_212367044.1">
    <property type="nucleotide sequence ID" value="NZ_JAGSIE010000002.1"/>
</dbReference>
<protein>
    <recommendedName>
        <fullName evidence="4 10">UDP-glucose 6-dehydrogenase</fullName>
        <ecNumber evidence="3 10">1.1.1.22</ecNumber>
    </recommendedName>
</protein>
<dbReference type="InterPro" id="IPR017476">
    <property type="entry name" value="UDP-Glc/GDP-Man"/>
</dbReference>
<evidence type="ECO:0000256" key="1">
    <source>
        <dbReference type="ARBA" id="ARBA00004701"/>
    </source>
</evidence>
<sequence length="388" mass="43784">MKITVAGTGYVGLSNAILLAQHNEVTAIDILQEKVDLINNKKSPIVDPEIEEFLATKDLNIQATTDEQEAYQDAEFVIISTPTNYDPEKDYFDTSTVESVIERVLEINPDAVMVIKSTIPVGYTGLVREKFKTNNIIFSPEFLREGKALYDNLYPSRIIVGEQSERAEAFANLLAEGAIKQDIPKLFTHSTEAEAIKLFANTYLAMRVSFFNELDTYAEVNGLDSQQIIQGISYDPRIGDHYNNPSFGYGGYCLPKDTKQLLANYKDIPNNMVSAIVASNDTRKDHIANQILKRNPNKVGIYRLTMKTGSDNFRQSAIQGVIERLQNQNVEVIIYEPTLEEDQFNGMRVIGSFDSFKDESDVIVANRLEDELKDVSDKVYTRDVFQRD</sequence>
<evidence type="ECO:0000256" key="2">
    <source>
        <dbReference type="ARBA" id="ARBA00006601"/>
    </source>
</evidence>
<dbReference type="Pfam" id="PF03721">
    <property type="entry name" value="UDPG_MGDP_dh_N"/>
    <property type="match status" value="1"/>
</dbReference>
<dbReference type="InterPro" id="IPR008927">
    <property type="entry name" value="6-PGluconate_DH-like_C_sf"/>
</dbReference>
<feature type="binding site" evidence="13">
    <location>
        <position position="83"/>
    </location>
    <ligand>
        <name>NAD(+)</name>
        <dbReference type="ChEBI" id="CHEBI:57540"/>
    </ligand>
</feature>
<keyword evidence="16" id="KW-1185">Reference proteome</keyword>
<evidence type="ECO:0000256" key="8">
    <source>
        <dbReference type="ARBA" id="ARBA00047473"/>
    </source>
</evidence>
<dbReference type="InterPro" id="IPR001732">
    <property type="entry name" value="UDP-Glc/GDP-Man_DH_N"/>
</dbReference>
<evidence type="ECO:0000256" key="5">
    <source>
        <dbReference type="ARBA" id="ARBA00022903"/>
    </source>
</evidence>
<dbReference type="FunFam" id="3.40.50.720:FF:000400">
    <property type="entry name" value="UDP-glucose 6-dehydrogenase"/>
    <property type="match status" value="1"/>
</dbReference>
<evidence type="ECO:0000256" key="11">
    <source>
        <dbReference type="PIRSR" id="PIRSR500134-1"/>
    </source>
</evidence>
<feature type="binding site" evidence="12">
    <location>
        <position position="388"/>
    </location>
    <ligand>
        <name>substrate</name>
    </ligand>
</feature>
<evidence type="ECO:0000313" key="16">
    <source>
        <dbReference type="Proteomes" id="UP000675431"/>
    </source>
</evidence>
<feature type="binding site" evidence="12">
    <location>
        <begin position="242"/>
        <end position="246"/>
    </location>
    <ligand>
        <name>substrate</name>
    </ligand>
</feature>
<dbReference type="PIRSF" id="PIRSF500134">
    <property type="entry name" value="UDPglc_DH_bac"/>
    <property type="match status" value="1"/>
</dbReference>
<dbReference type="SUPFAM" id="SSF51735">
    <property type="entry name" value="NAD(P)-binding Rossmann-fold domains"/>
    <property type="match status" value="1"/>
</dbReference>
<feature type="binding site" evidence="12">
    <location>
        <begin position="142"/>
        <end position="145"/>
    </location>
    <ligand>
        <name>substrate</name>
    </ligand>
</feature>
<dbReference type="PIRSF" id="PIRSF000124">
    <property type="entry name" value="UDPglc_GDPman_dh"/>
    <property type="match status" value="1"/>
</dbReference>
<dbReference type="InterPro" id="IPR036220">
    <property type="entry name" value="UDP-Glc/GDP-Man_DH_C_sf"/>
</dbReference>
<feature type="binding site" evidence="13">
    <location>
        <position position="29"/>
    </location>
    <ligand>
        <name>NAD(+)</name>
        <dbReference type="ChEBI" id="CHEBI:57540"/>
    </ligand>
</feature>
<dbReference type="PANTHER" id="PTHR43750">
    <property type="entry name" value="UDP-GLUCOSE 6-DEHYDROGENASE TUAD"/>
    <property type="match status" value="1"/>
</dbReference>
<comment type="caution">
    <text evidence="15">The sequence shown here is derived from an EMBL/GenBank/DDBJ whole genome shotgun (WGS) entry which is preliminary data.</text>
</comment>
<dbReference type="GO" id="GO:0000271">
    <property type="term" value="P:polysaccharide biosynthetic process"/>
    <property type="evidence" value="ECO:0007669"/>
    <property type="project" value="InterPro"/>
</dbReference>
<dbReference type="InterPro" id="IPR036291">
    <property type="entry name" value="NAD(P)-bd_dom_sf"/>
</dbReference>
<dbReference type="InterPro" id="IPR014027">
    <property type="entry name" value="UDP-Glc/GDP-Man_DH_C"/>
</dbReference>
<dbReference type="NCBIfam" id="TIGR03026">
    <property type="entry name" value="NDP-sugDHase"/>
    <property type="match status" value="1"/>
</dbReference>
<keyword evidence="7 10" id="KW-0520">NAD</keyword>
<keyword evidence="5" id="KW-0972">Capsule biogenesis/degradation</keyword>
<evidence type="ECO:0000256" key="10">
    <source>
        <dbReference type="PIRNR" id="PIRNR000124"/>
    </source>
</evidence>
<dbReference type="EC" id="1.1.1.22" evidence="3 10"/>
<feature type="binding site" evidence="12">
    <location>
        <position position="250"/>
    </location>
    <ligand>
        <name>substrate</name>
    </ligand>
</feature>
<evidence type="ECO:0000256" key="7">
    <source>
        <dbReference type="ARBA" id="ARBA00023027"/>
    </source>
</evidence>
<feature type="domain" description="UDP-glucose/GDP-mannose dehydrogenase C-terminal" evidence="14">
    <location>
        <begin position="300"/>
        <end position="387"/>
    </location>
</feature>
<comment type="pathway">
    <text evidence="1">Nucleotide-sugar biosynthesis; UDP-alpha-D-glucuronate biosynthesis; UDP-alpha-D-glucuronate from UDP-alpha-D-glucose: step 1/1.</text>
</comment>
<dbReference type="InterPro" id="IPR014026">
    <property type="entry name" value="UDP-Glc/GDP-Man_DH_dimer"/>
</dbReference>
<dbReference type="SUPFAM" id="SSF52413">
    <property type="entry name" value="UDP-glucose/GDP-mannose dehydrogenase C-terminal domain"/>
    <property type="match status" value="1"/>
</dbReference>
<feature type="binding site" evidence="13">
    <location>
        <position position="145"/>
    </location>
    <ligand>
        <name>NAD(+)</name>
        <dbReference type="ChEBI" id="CHEBI:57540"/>
    </ligand>
</feature>
<feature type="binding site" evidence="12">
    <location>
        <position position="307"/>
    </location>
    <ligand>
        <name>substrate</name>
    </ligand>
</feature>
<dbReference type="Pfam" id="PF00984">
    <property type="entry name" value="UDPG_MGDP_dh"/>
    <property type="match status" value="1"/>
</dbReference>
<evidence type="ECO:0000256" key="9">
    <source>
        <dbReference type="ARBA" id="ARBA00055655"/>
    </source>
</evidence>
<dbReference type="SMART" id="SM00984">
    <property type="entry name" value="UDPG_MGDP_dh_C"/>
    <property type="match status" value="1"/>
</dbReference>
<dbReference type="AlphaFoldDB" id="A0A941CRI3"/>
<evidence type="ECO:0000256" key="3">
    <source>
        <dbReference type="ARBA" id="ARBA00012954"/>
    </source>
</evidence>
<feature type="binding site" evidence="13">
    <location>
        <position position="118"/>
    </location>
    <ligand>
        <name>NAD(+)</name>
        <dbReference type="ChEBI" id="CHEBI:57540"/>
    </ligand>
</feature>
<dbReference type="SUPFAM" id="SSF48179">
    <property type="entry name" value="6-phosphogluconate dehydrogenase C-terminal domain-like"/>
    <property type="match status" value="1"/>
</dbReference>
<feature type="binding site" evidence="12">
    <location>
        <position position="197"/>
    </location>
    <ligand>
        <name>substrate</name>
    </ligand>
</feature>
<accession>A0A941CRI3</accession>
<dbReference type="EMBL" id="JAGSIE010000002">
    <property type="protein sequence ID" value="MBR7552557.1"/>
    <property type="molecule type" value="Genomic_DNA"/>
</dbReference>
<comment type="similarity">
    <text evidence="2 10">Belongs to the UDP-glucose/GDP-mannose dehydrogenase family.</text>
</comment>
<evidence type="ECO:0000256" key="4">
    <source>
        <dbReference type="ARBA" id="ARBA00015132"/>
    </source>
</evidence>